<keyword evidence="2 5" id="KW-0812">Transmembrane</keyword>
<dbReference type="GO" id="GO:0016020">
    <property type="term" value="C:membrane"/>
    <property type="evidence" value="ECO:0007669"/>
    <property type="project" value="UniProtKB-SubCell"/>
</dbReference>
<dbReference type="Pfam" id="PF04505">
    <property type="entry name" value="CD225"/>
    <property type="match status" value="1"/>
</dbReference>
<evidence type="ECO:0000256" key="3">
    <source>
        <dbReference type="ARBA" id="ARBA00022989"/>
    </source>
</evidence>
<comment type="subcellular location">
    <subcellularLocation>
        <location evidence="1">Membrane</location>
    </subcellularLocation>
</comment>
<sequence>MENQVCPKTWLAESILVTLFCCLPFGIVGVVHAAKVSTFFAMGNYEMARKQSADAAKWTKISFFTGLVVILIYLFIYLAVFTIKEVPIQ</sequence>
<dbReference type="PANTHER" id="PTHR14948">
    <property type="entry name" value="NG5"/>
    <property type="match status" value="1"/>
</dbReference>
<dbReference type="Proteomes" id="UP000823865">
    <property type="component" value="Unassembled WGS sequence"/>
</dbReference>
<dbReference type="PANTHER" id="PTHR14948:SF44">
    <property type="entry name" value="PROLINE-RICH TRANSMEMBRANE PROTEIN 1-LIKE"/>
    <property type="match status" value="1"/>
</dbReference>
<accession>A0A9E2P2C0</accession>
<dbReference type="AlphaFoldDB" id="A0A9E2P2C0"/>
<keyword evidence="3 5" id="KW-1133">Transmembrane helix</keyword>
<dbReference type="EMBL" id="JAHLFU010000184">
    <property type="protein sequence ID" value="MBU3853896.1"/>
    <property type="molecule type" value="Genomic_DNA"/>
</dbReference>
<keyword evidence="4 5" id="KW-0472">Membrane</keyword>
<reference evidence="6" key="2">
    <citation type="submission" date="2021-04" db="EMBL/GenBank/DDBJ databases">
        <authorList>
            <person name="Gilroy R."/>
        </authorList>
    </citation>
    <scope>NUCLEOTIDE SEQUENCE</scope>
    <source>
        <strain evidence="6">G3-2149</strain>
    </source>
</reference>
<evidence type="ECO:0000256" key="1">
    <source>
        <dbReference type="ARBA" id="ARBA00004370"/>
    </source>
</evidence>
<evidence type="ECO:0000256" key="5">
    <source>
        <dbReference type="SAM" id="Phobius"/>
    </source>
</evidence>
<proteinExistence type="predicted"/>
<evidence type="ECO:0000256" key="4">
    <source>
        <dbReference type="ARBA" id="ARBA00023136"/>
    </source>
</evidence>
<evidence type="ECO:0000256" key="2">
    <source>
        <dbReference type="ARBA" id="ARBA00022692"/>
    </source>
</evidence>
<reference evidence="6" key="1">
    <citation type="journal article" date="2021" name="PeerJ">
        <title>Extensive microbial diversity within the chicken gut microbiome revealed by metagenomics and culture.</title>
        <authorList>
            <person name="Gilroy R."/>
            <person name="Ravi A."/>
            <person name="Getino M."/>
            <person name="Pursley I."/>
            <person name="Horton D.L."/>
            <person name="Alikhan N.F."/>
            <person name="Baker D."/>
            <person name="Gharbi K."/>
            <person name="Hall N."/>
            <person name="Watson M."/>
            <person name="Adriaenssens E.M."/>
            <person name="Foster-Nyarko E."/>
            <person name="Jarju S."/>
            <person name="Secka A."/>
            <person name="Antonio M."/>
            <person name="Oren A."/>
            <person name="Chaudhuri R.R."/>
            <person name="La Ragione R."/>
            <person name="Hildebrand F."/>
            <person name="Pallen M.J."/>
        </authorList>
    </citation>
    <scope>NUCLEOTIDE SEQUENCE</scope>
    <source>
        <strain evidence="6">G3-2149</strain>
    </source>
</reference>
<protein>
    <submittedName>
        <fullName evidence="6">CD225/dispanin family protein</fullName>
    </submittedName>
</protein>
<evidence type="ECO:0000313" key="7">
    <source>
        <dbReference type="Proteomes" id="UP000823865"/>
    </source>
</evidence>
<comment type="caution">
    <text evidence="6">The sequence shown here is derived from an EMBL/GenBank/DDBJ whole genome shotgun (WGS) entry which is preliminary data.</text>
</comment>
<organism evidence="6 7">
    <name type="scientific">Candidatus Paraprevotella stercoravium</name>
    <dbReference type="NCBI Taxonomy" id="2838725"/>
    <lineage>
        <taxon>Bacteria</taxon>
        <taxon>Pseudomonadati</taxon>
        <taxon>Bacteroidota</taxon>
        <taxon>Bacteroidia</taxon>
        <taxon>Bacteroidales</taxon>
        <taxon>Prevotellaceae</taxon>
        <taxon>Paraprevotella</taxon>
    </lineage>
</organism>
<name>A0A9E2P2C0_9BACT</name>
<dbReference type="InterPro" id="IPR051423">
    <property type="entry name" value="CD225/Dispanin"/>
</dbReference>
<gene>
    <name evidence="6" type="ORF">H9789_08815</name>
</gene>
<feature type="transmembrane region" description="Helical" evidence="5">
    <location>
        <begin position="15"/>
        <end position="40"/>
    </location>
</feature>
<feature type="transmembrane region" description="Helical" evidence="5">
    <location>
        <begin position="61"/>
        <end position="83"/>
    </location>
</feature>
<evidence type="ECO:0000313" key="6">
    <source>
        <dbReference type="EMBL" id="MBU3853896.1"/>
    </source>
</evidence>
<dbReference type="InterPro" id="IPR007593">
    <property type="entry name" value="CD225/Dispanin_fam"/>
</dbReference>